<reference evidence="2" key="1">
    <citation type="journal article" date="2019" name="Gigascience">
        <title>De novo genome assembly of the endangered Acer yangbiense, a plant species with extremely small populations endemic to Yunnan Province, China.</title>
        <authorList>
            <person name="Yang J."/>
            <person name="Wariss H.M."/>
            <person name="Tao L."/>
            <person name="Zhang R."/>
            <person name="Yun Q."/>
            <person name="Hollingsworth P."/>
            <person name="Dao Z."/>
            <person name="Luo G."/>
            <person name="Guo H."/>
            <person name="Ma Y."/>
            <person name="Sun W."/>
        </authorList>
    </citation>
    <scope>NUCLEOTIDE SEQUENCE [LARGE SCALE GENOMIC DNA]</scope>
    <source>
        <strain evidence="2">cv. Malutang</strain>
    </source>
</reference>
<dbReference type="OrthoDB" id="1058471at2759"/>
<proteinExistence type="predicted"/>
<keyword evidence="2" id="KW-1185">Reference proteome</keyword>
<organism evidence="1 2">
    <name type="scientific">Acer yangbiense</name>
    <dbReference type="NCBI Taxonomy" id="1000413"/>
    <lineage>
        <taxon>Eukaryota</taxon>
        <taxon>Viridiplantae</taxon>
        <taxon>Streptophyta</taxon>
        <taxon>Embryophyta</taxon>
        <taxon>Tracheophyta</taxon>
        <taxon>Spermatophyta</taxon>
        <taxon>Magnoliopsida</taxon>
        <taxon>eudicotyledons</taxon>
        <taxon>Gunneridae</taxon>
        <taxon>Pentapetalae</taxon>
        <taxon>rosids</taxon>
        <taxon>malvids</taxon>
        <taxon>Sapindales</taxon>
        <taxon>Sapindaceae</taxon>
        <taxon>Hippocastanoideae</taxon>
        <taxon>Acereae</taxon>
        <taxon>Acer</taxon>
    </lineage>
</organism>
<accession>A0A5C7H2B2</accession>
<evidence type="ECO:0000313" key="1">
    <source>
        <dbReference type="EMBL" id="TXG51144.1"/>
    </source>
</evidence>
<dbReference type="EMBL" id="VAHF01000011">
    <property type="protein sequence ID" value="TXG51144.1"/>
    <property type="molecule type" value="Genomic_DNA"/>
</dbReference>
<evidence type="ECO:0000313" key="2">
    <source>
        <dbReference type="Proteomes" id="UP000323000"/>
    </source>
</evidence>
<dbReference type="AlphaFoldDB" id="A0A5C7H2B2"/>
<comment type="caution">
    <text evidence="1">The sequence shown here is derived from an EMBL/GenBank/DDBJ whole genome shotgun (WGS) entry which is preliminary data.</text>
</comment>
<dbReference type="Proteomes" id="UP000323000">
    <property type="component" value="Chromosome 11"/>
</dbReference>
<dbReference type="Gene3D" id="4.10.60.10">
    <property type="entry name" value="Zinc finger, CCHC-type"/>
    <property type="match status" value="1"/>
</dbReference>
<protein>
    <recommendedName>
        <fullName evidence="3">CCHC-type domain-containing protein</fullName>
    </recommendedName>
</protein>
<sequence length="233" mass="25356">MKLLPEFESARAGLINRTHVPSLDACLGELLREEQHLTSQLGIAQDAGGTEMEVEHIAKHCSKKFCNYCKKEGHIIKNCRVRPQNGSVPAFHTAVQSTFVPASSDQPNVLSSSSNLTPDSAALHDVRKYDGEQYIQIADGSTLPIIAVGNPGSSFTNVFMSLTLSANLIFVGQLVEENYSLHFDYNGCRVQEQALGQEIAKGPKVGRLFPLQSYSVPYSISVSCSAIANNSHF</sequence>
<evidence type="ECO:0008006" key="3">
    <source>
        <dbReference type="Google" id="ProtNLM"/>
    </source>
</evidence>
<gene>
    <name evidence="1" type="ORF">EZV62_023668</name>
</gene>
<name>A0A5C7H2B2_9ROSI</name>